<dbReference type="Pfam" id="PF13360">
    <property type="entry name" value="PQQ_2"/>
    <property type="match status" value="1"/>
</dbReference>
<dbReference type="InterPro" id="IPR011047">
    <property type="entry name" value="Quinoprotein_ADH-like_sf"/>
</dbReference>
<dbReference type="InterPro" id="IPR015943">
    <property type="entry name" value="WD40/YVTN_repeat-like_dom_sf"/>
</dbReference>
<keyword evidence="1" id="KW-1133">Transmembrane helix</keyword>
<gene>
    <name evidence="3" type="ORF">METZ01_LOCUS254291</name>
</gene>
<dbReference type="Gene3D" id="2.130.10.10">
    <property type="entry name" value="YVTN repeat-like/Quinoprotein amine dehydrogenase"/>
    <property type="match status" value="1"/>
</dbReference>
<feature type="domain" description="Pyrrolo-quinoline quinone repeat" evidence="2">
    <location>
        <begin position="82"/>
        <end position="183"/>
    </location>
</feature>
<protein>
    <recommendedName>
        <fullName evidence="2">Pyrrolo-quinoline quinone repeat domain-containing protein</fullName>
    </recommendedName>
</protein>
<dbReference type="SMART" id="SM00564">
    <property type="entry name" value="PQQ"/>
    <property type="match status" value="3"/>
</dbReference>
<dbReference type="EMBL" id="UINC01068655">
    <property type="protein sequence ID" value="SVC01437.1"/>
    <property type="molecule type" value="Genomic_DNA"/>
</dbReference>
<dbReference type="PANTHER" id="PTHR34512:SF30">
    <property type="entry name" value="OUTER MEMBRANE PROTEIN ASSEMBLY FACTOR BAMB"/>
    <property type="match status" value="1"/>
</dbReference>
<evidence type="ECO:0000256" key="1">
    <source>
        <dbReference type="SAM" id="Phobius"/>
    </source>
</evidence>
<name>A0A382IQI0_9ZZZZ</name>
<feature type="transmembrane region" description="Helical" evidence="1">
    <location>
        <begin position="20"/>
        <end position="44"/>
    </location>
</feature>
<accession>A0A382IQI0</accession>
<reference evidence="3" key="1">
    <citation type="submission" date="2018-05" db="EMBL/GenBank/DDBJ databases">
        <authorList>
            <person name="Lanie J.A."/>
            <person name="Ng W.-L."/>
            <person name="Kazmierczak K.M."/>
            <person name="Andrzejewski T.M."/>
            <person name="Davidsen T.M."/>
            <person name="Wayne K.J."/>
            <person name="Tettelin H."/>
            <person name="Glass J.I."/>
            <person name="Rusch D."/>
            <person name="Podicherti R."/>
            <person name="Tsui H.-C.T."/>
            <person name="Winkler M.E."/>
        </authorList>
    </citation>
    <scope>NUCLEOTIDE SEQUENCE</scope>
</reference>
<evidence type="ECO:0000259" key="2">
    <source>
        <dbReference type="Pfam" id="PF13360"/>
    </source>
</evidence>
<dbReference type="InterPro" id="IPR002372">
    <property type="entry name" value="PQQ_rpt_dom"/>
</dbReference>
<dbReference type="AlphaFoldDB" id="A0A382IQI0"/>
<feature type="non-terminal residue" evidence="3">
    <location>
        <position position="187"/>
    </location>
</feature>
<organism evidence="3">
    <name type="scientific">marine metagenome</name>
    <dbReference type="NCBI Taxonomy" id="408172"/>
    <lineage>
        <taxon>unclassified sequences</taxon>
        <taxon>metagenomes</taxon>
        <taxon>ecological metagenomes</taxon>
    </lineage>
</organism>
<sequence>MNKLESSESTAPTSSTKRKFLIGIGVVLAVLALLAIAGLILDLLKEARRNERVLWEFKKGSYGIGAPSTIGADGTVYDVGGGKLYALDGKTGDIVWQFNRETAQRTAPAIDSKGILFIAGLSGNFFALDSKNGKIKWEIKLNGHASSPAIGPNGTVFIGLDGNRIIALDGSDGSIKWEFRRGKKAIE</sequence>
<dbReference type="SUPFAM" id="SSF50998">
    <property type="entry name" value="Quinoprotein alcohol dehydrogenase-like"/>
    <property type="match status" value="1"/>
</dbReference>
<evidence type="ECO:0000313" key="3">
    <source>
        <dbReference type="EMBL" id="SVC01437.1"/>
    </source>
</evidence>
<keyword evidence="1" id="KW-0812">Transmembrane</keyword>
<keyword evidence="1" id="KW-0472">Membrane</keyword>
<dbReference type="InterPro" id="IPR018391">
    <property type="entry name" value="PQQ_b-propeller_rpt"/>
</dbReference>
<proteinExistence type="predicted"/>
<dbReference type="PANTHER" id="PTHR34512">
    <property type="entry name" value="CELL SURFACE PROTEIN"/>
    <property type="match status" value="1"/>
</dbReference>